<accession>A0A381PXT9</accession>
<organism evidence="5">
    <name type="scientific">marine metagenome</name>
    <dbReference type="NCBI Taxonomy" id="408172"/>
    <lineage>
        <taxon>unclassified sequences</taxon>
        <taxon>metagenomes</taxon>
        <taxon>ecological metagenomes</taxon>
    </lineage>
</organism>
<feature type="region of interest" description="Disordered" evidence="2">
    <location>
        <begin position="226"/>
        <end position="278"/>
    </location>
</feature>
<proteinExistence type="predicted"/>
<dbReference type="InterPro" id="IPR001909">
    <property type="entry name" value="KRAB"/>
</dbReference>
<name>A0A381PXT9_9ZZZZ</name>
<evidence type="ECO:0000259" key="4">
    <source>
        <dbReference type="PROSITE" id="PS50805"/>
    </source>
</evidence>
<feature type="compositionally biased region" description="Basic and acidic residues" evidence="2">
    <location>
        <begin position="227"/>
        <end position="248"/>
    </location>
</feature>
<keyword evidence="3" id="KW-0812">Transmembrane</keyword>
<keyword evidence="1" id="KW-0175">Coiled coil</keyword>
<dbReference type="InterPro" id="IPR013229">
    <property type="entry name" value="PEGA"/>
</dbReference>
<feature type="compositionally biased region" description="Basic and acidic residues" evidence="2">
    <location>
        <begin position="187"/>
        <end position="207"/>
    </location>
</feature>
<feature type="coiled-coil region" evidence="1">
    <location>
        <begin position="325"/>
        <end position="381"/>
    </location>
</feature>
<dbReference type="Pfam" id="PF08308">
    <property type="entry name" value="PEGA"/>
    <property type="match status" value="1"/>
</dbReference>
<feature type="region of interest" description="Disordered" evidence="2">
    <location>
        <begin position="187"/>
        <end position="213"/>
    </location>
</feature>
<gene>
    <name evidence="5" type="ORF">METZ01_LOCUS24745</name>
</gene>
<dbReference type="EMBL" id="UINC01001137">
    <property type="protein sequence ID" value="SUZ71891.1"/>
    <property type="molecule type" value="Genomic_DNA"/>
</dbReference>
<evidence type="ECO:0000256" key="1">
    <source>
        <dbReference type="SAM" id="Coils"/>
    </source>
</evidence>
<feature type="compositionally biased region" description="Basic and acidic residues" evidence="2">
    <location>
        <begin position="260"/>
        <end position="278"/>
    </location>
</feature>
<feature type="coiled-coil region" evidence="1">
    <location>
        <begin position="411"/>
        <end position="563"/>
    </location>
</feature>
<sequence>MKKLIIILVVLEVCIADTRLKNLQYSIKQNGIMVSLDFTEPINDDDIIGWKSDRGWLYLTLLGVRAPKNRIPTSTFNGVVKDIVLDDFDESIQVAILVRRPIVGYDIVNSPTEPTTVVFIHTEMKRSEVYTLKKHIEKSGSSIFGQVKTSKFPEYNTDFESAFKRARTELGSNAIFRYDGKLYTTNHPEEEQSKIRDALREKPKGYFDSKPGYRSFDGEVYTDIAEAPDKSQEAEQKPKDPHSSRESTGEAIPESIIPEEQNKKLKDSRKIDSPDDQDKLAENTVVKKTVGNMVKSLLSKFFLGRRAEEEWIDSVRTSPDLTSEDDKNREKLKSLESKISKLERNLIEKDIVLEKEQKKWETRAEERQSKYRQQVREMESKLVELGDAIKEKDKISMTEQEKRDNVLEKKQEQYFSRERQLQEQLVEMEEKLVGLEQEHLIEQKKWKSRTEEREMQYRTRAQGLEMKLLQLESNIAEKDRELFEEKNKWELLSEQKQDKYRKKAQELELQLNELEMVIKDRDEKIYAEKDKWRQLAKERQQKIDEYEPLVREFNAQLKDLRQELLSDLYDEKVALAERSESSASNLRDVVKKVKKRLFAEKSAKQEWVDSVYTDLAEDEFAFQEYFALALPDESESLDEPPIPEQERKWRKELPPTERGRYKTAAVDPIFQYYYNGGIRVETNMAGIPIYINGNLVGDTPITIPVQVEPGWHQVSGFSPVYKQVADSDGLSYVGSDPIIRNNQLFGAKTVFVESGKVANVSLKFNTMGNTPKKWREMKGGWIAGFPMVLLLISFITWSL</sequence>
<keyword evidence="3" id="KW-1133">Transmembrane helix</keyword>
<evidence type="ECO:0000313" key="5">
    <source>
        <dbReference type="EMBL" id="SUZ71891.1"/>
    </source>
</evidence>
<dbReference type="PROSITE" id="PS50805">
    <property type="entry name" value="KRAB"/>
    <property type="match status" value="1"/>
</dbReference>
<protein>
    <recommendedName>
        <fullName evidence="4">KRAB domain-containing protein</fullName>
    </recommendedName>
</protein>
<dbReference type="AlphaFoldDB" id="A0A381PXT9"/>
<reference evidence="5" key="1">
    <citation type="submission" date="2018-05" db="EMBL/GenBank/DDBJ databases">
        <authorList>
            <person name="Lanie J.A."/>
            <person name="Ng W.-L."/>
            <person name="Kazmierczak K.M."/>
            <person name="Andrzejewski T.M."/>
            <person name="Davidsen T.M."/>
            <person name="Wayne K.J."/>
            <person name="Tettelin H."/>
            <person name="Glass J.I."/>
            <person name="Rusch D."/>
            <person name="Podicherti R."/>
            <person name="Tsui H.-C.T."/>
            <person name="Winkler M.E."/>
        </authorList>
    </citation>
    <scope>NUCLEOTIDE SEQUENCE</scope>
</reference>
<keyword evidence="3" id="KW-0472">Membrane</keyword>
<evidence type="ECO:0000256" key="3">
    <source>
        <dbReference type="SAM" id="Phobius"/>
    </source>
</evidence>
<feature type="domain" description="KRAB" evidence="4">
    <location>
        <begin position="346"/>
        <end position="417"/>
    </location>
</feature>
<feature type="transmembrane region" description="Helical" evidence="3">
    <location>
        <begin position="779"/>
        <end position="797"/>
    </location>
</feature>
<dbReference type="GO" id="GO:0006355">
    <property type="term" value="P:regulation of DNA-templated transcription"/>
    <property type="evidence" value="ECO:0007669"/>
    <property type="project" value="InterPro"/>
</dbReference>
<evidence type="ECO:0000256" key="2">
    <source>
        <dbReference type="SAM" id="MobiDB-lite"/>
    </source>
</evidence>